<dbReference type="Gene3D" id="3.30.110.90">
    <property type="entry name" value="Amidohydrolase"/>
    <property type="match status" value="1"/>
</dbReference>
<organism evidence="3 4">
    <name type="scientific">Fusarium austroafricanum</name>
    <dbReference type="NCBI Taxonomy" id="2364996"/>
    <lineage>
        <taxon>Eukaryota</taxon>
        <taxon>Fungi</taxon>
        <taxon>Dikarya</taxon>
        <taxon>Ascomycota</taxon>
        <taxon>Pezizomycotina</taxon>
        <taxon>Sordariomycetes</taxon>
        <taxon>Hypocreomycetidae</taxon>
        <taxon>Hypocreales</taxon>
        <taxon>Nectriaceae</taxon>
        <taxon>Fusarium</taxon>
        <taxon>Fusarium concolor species complex</taxon>
    </lineage>
</organism>
<dbReference type="OrthoDB" id="194468at2759"/>
<dbReference type="InterPro" id="IPR032466">
    <property type="entry name" value="Metal_Hydrolase"/>
</dbReference>
<reference evidence="3" key="1">
    <citation type="submission" date="2020-01" db="EMBL/GenBank/DDBJ databases">
        <title>Identification and distribution of gene clusters putatively required for synthesis of sphingolipid metabolism inhibitors in phylogenetically diverse species of the filamentous fungus Fusarium.</title>
        <authorList>
            <person name="Kim H.-S."/>
            <person name="Busman M."/>
            <person name="Brown D.W."/>
            <person name="Divon H."/>
            <person name="Uhlig S."/>
            <person name="Proctor R.H."/>
        </authorList>
    </citation>
    <scope>NUCLEOTIDE SEQUENCE</scope>
    <source>
        <strain evidence="3">NRRL 53441</strain>
    </source>
</reference>
<dbReference type="SUPFAM" id="SSF51556">
    <property type="entry name" value="Metallo-dependent hydrolases"/>
    <property type="match status" value="1"/>
</dbReference>
<dbReference type="EMBL" id="JAADJG010000105">
    <property type="protein sequence ID" value="KAF4455115.1"/>
    <property type="molecule type" value="Genomic_DNA"/>
</dbReference>
<dbReference type="InterPro" id="IPR006680">
    <property type="entry name" value="Amidohydro-rel"/>
</dbReference>
<feature type="domain" description="Amidohydrolase-related" evidence="2">
    <location>
        <begin position="93"/>
        <end position="410"/>
    </location>
</feature>
<dbReference type="AlphaFoldDB" id="A0A8H4P109"/>
<feature type="signal peptide" evidence="1">
    <location>
        <begin position="1"/>
        <end position="19"/>
    </location>
</feature>
<dbReference type="PANTHER" id="PTHR43135">
    <property type="entry name" value="ALPHA-D-RIBOSE 1-METHYLPHOSPHONATE 5-TRIPHOSPHATE DIPHOSPHATASE"/>
    <property type="match status" value="1"/>
</dbReference>
<dbReference type="PANTHER" id="PTHR43135:SF3">
    <property type="entry name" value="ALPHA-D-RIBOSE 1-METHYLPHOSPHONATE 5-TRIPHOSPHATE DIPHOSPHATASE"/>
    <property type="match status" value="1"/>
</dbReference>
<dbReference type="Pfam" id="PF01979">
    <property type="entry name" value="Amidohydro_1"/>
    <property type="match status" value="1"/>
</dbReference>
<keyword evidence="4" id="KW-1185">Reference proteome</keyword>
<dbReference type="InterPro" id="IPR011059">
    <property type="entry name" value="Metal-dep_hydrolase_composite"/>
</dbReference>
<keyword evidence="1" id="KW-0732">Signal</keyword>
<evidence type="ECO:0000256" key="1">
    <source>
        <dbReference type="SAM" id="SignalP"/>
    </source>
</evidence>
<evidence type="ECO:0000259" key="2">
    <source>
        <dbReference type="Pfam" id="PF01979"/>
    </source>
</evidence>
<dbReference type="Gene3D" id="2.30.40.10">
    <property type="entry name" value="Urease, subunit C, domain 1"/>
    <property type="match status" value="1"/>
</dbReference>
<sequence>MRTIAFLLSGQLLRNFASACSFHGSSQPGERLVNHRRSVPGTEDYVRTAIDDIHVFNGKEFTGPKTVCMDGGYIADLGKCDGAIQHISGSGKFLLPGLFDNHLHLTDVQSLENFTSYGCTTAMNMNCGNFTQCHIMASQKGLSSFFFAGAPAVGIDGAHAKTQPNRAKNTFIYPDTQVTEYTDWQFGNGSNYHKITAEVQGPSVQQQIEMVKTAHQQWQKQTITHAAAILSYNQSIISRTDGIQHVPDDGILTISVIAKIKAQGQFVTPTLNVFEYAYRDPILQQYFGIEPNSNRTIDHAETNARLLYEGGVPLIVGTDSVGTMKFKDGVSSIPFGLSVHYELQNFVNVIGMSPAEAINAGTRDAAKWHRVPDRGSIAVGKRADLLMLNSNPLKNITNTLDIERVWVLGANVQHVVKRSKDAKDGAINPALTPETPVTA</sequence>
<dbReference type="Gene3D" id="3.40.50.10910">
    <property type="entry name" value="Amidohydrolase"/>
    <property type="match status" value="1"/>
</dbReference>
<feature type="chain" id="PRO_5034178212" evidence="1">
    <location>
        <begin position="20"/>
        <end position="439"/>
    </location>
</feature>
<dbReference type="Proteomes" id="UP000605986">
    <property type="component" value="Unassembled WGS sequence"/>
</dbReference>
<evidence type="ECO:0000313" key="3">
    <source>
        <dbReference type="EMBL" id="KAF4455115.1"/>
    </source>
</evidence>
<dbReference type="GO" id="GO:0016810">
    <property type="term" value="F:hydrolase activity, acting on carbon-nitrogen (but not peptide) bonds"/>
    <property type="evidence" value="ECO:0007669"/>
    <property type="project" value="InterPro"/>
</dbReference>
<protein>
    <submittedName>
        <fullName evidence="3">Amidohydrolase protein</fullName>
    </submittedName>
</protein>
<keyword evidence="3" id="KW-0378">Hydrolase</keyword>
<evidence type="ECO:0000313" key="4">
    <source>
        <dbReference type="Proteomes" id="UP000605986"/>
    </source>
</evidence>
<dbReference type="InterPro" id="IPR051781">
    <property type="entry name" value="Metallo-dep_Hydrolase"/>
</dbReference>
<proteinExistence type="predicted"/>
<dbReference type="Gene3D" id="1.20.58.520">
    <property type="entry name" value="Amidohydrolase"/>
    <property type="match status" value="1"/>
</dbReference>
<name>A0A8H4P109_9HYPO</name>
<dbReference type="SUPFAM" id="SSF51338">
    <property type="entry name" value="Composite domain of metallo-dependent hydrolases"/>
    <property type="match status" value="1"/>
</dbReference>
<comment type="caution">
    <text evidence="3">The sequence shown here is derived from an EMBL/GenBank/DDBJ whole genome shotgun (WGS) entry which is preliminary data.</text>
</comment>
<gene>
    <name evidence="3" type="ORF">F53441_2480</name>
</gene>
<accession>A0A8H4P109</accession>